<keyword evidence="3" id="KW-1185">Reference proteome</keyword>
<proteinExistence type="predicted"/>
<dbReference type="SUPFAM" id="SSF109604">
    <property type="entry name" value="HD-domain/PDEase-like"/>
    <property type="match status" value="1"/>
</dbReference>
<keyword evidence="2" id="KW-0378">Hydrolase</keyword>
<dbReference type="EMBL" id="PDCG01000001">
    <property type="protein sequence ID" value="RBP98365.1"/>
    <property type="molecule type" value="Genomic_DNA"/>
</dbReference>
<reference evidence="2 3" key="1">
    <citation type="submission" date="2017-10" db="EMBL/GenBank/DDBJ databases">
        <title>Bifidobacterium xylocopum sp. nov. and Bifidobacterium aemilianum sp. nov., from the carpenter bee (Xylocopa violacea) digestive tract.</title>
        <authorList>
            <person name="Alberoni D."/>
            <person name="Baffoni L."/>
            <person name="Di Gioia D."/>
            <person name="Gaggia F."/>
            <person name="Biavati B."/>
        </authorList>
    </citation>
    <scope>NUCLEOTIDE SEQUENCE [LARGE SCALE GENOMIC DNA]</scope>
    <source>
        <strain evidence="2 3">XV10</strain>
    </source>
</reference>
<gene>
    <name evidence="2" type="ORF">CRD60_00355</name>
</gene>
<feature type="domain" description="HD" evidence="1">
    <location>
        <begin position="38"/>
        <end position="146"/>
    </location>
</feature>
<dbReference type="CDD" id="cd00077">
    <property type="entry name" value="HDc"/>
    <property type="match status" value="1"/>
</dbReference>
<dbReference type="InterPro" id="IPR003607">
    <property type="entry name" value="HD/PDEase_dom"/>
</dbReference>
<sequence length="175" mass="19839">MLSRDDIRGLVQQYGSDIIESPGMYIERGHLQHGRVSTFAHSLRVACLAVWLADRLHLMGRVDLPSLIRAGLLHDYFLYDWHDRDDGSHRLHGLTHGRRAMLQAERDFGLNPIERDSIHHHMFPLTPVPPKYMEGYLVNMADKISATAETLSPQRFGWGGAGVAEGNPGRRRHLS</sequence>
<evidence type="ECO:0000313" key="2">
    <source>
        <dbReference type="EMBL" id="RBP98365.1"/>
    </source>
</evidence>
<organism evidence="2 3">
    <name type="scientific">Bifidobacterium aemilianum</name>
    <dbReference type="NCBI Taxonomy" id="2493120"/>
    <lineage>
        <taxon>Bacteria</taxon>
        <taxon>Bacillati</taxon>
        <taxon>Actinomycetota</taxon>
        <taxon>Actinomycetes</taxon>
        <taxon>Bifidobacteriales</taxon>
        <taxon>Bifidobacteriaceae</taxon>
        <taxon>Bifidobacterium</taxon>
    </lineage>
</organism>
<dbReference type="AlphaFoldDB" id="A0A366K9E8"/>
<dbReference type="GO" id="GO:0016787">
    <property type="term" value="F:hydrolase activity"/>
    <property type="evidence" value="ECO:0007669"/>
    <property type="project" value="UniProtKB-KW"/>
</dbReference>
<dbReference type="Proteomes" id="UP000252530">
    <property type="component" value="Unassembled WGS sequence"/>
</dbReference>
<dbReference type="OrthoDB" id="360187at2"/>
<accession>A0A366K9E8</accession>
<evidence type="ECO:0000259" key="1">
    <source>
        <dbReference type="Pfam" id="PF01966"/>
    </source>
</evidence>
<evidence type="ECO:0000313" key="3">
    <source>
        <dbReference type="Proteomes" id="UP000252530"/>
    </source>
</evidence>
<comment type="caution">
    <text evidence="2">The sequence shown here is derived from an EMBL/GenBank/DDBJ whole genome shotgun (WGS) entry which is preliminary data.</text>
</comment>
<dbReference type="Pfam" id="PF01966">
    <property type="entry name" value="HD"/>
    <property type="match status" value="1"/>
</dbReference>
<dbReference type="RefSeq" id="WP_113859343.1">
    <property type="nucleotide sequence ID" value="NZ_PDCG01000001.1"/>
</dbReference>
<dbReference type="InterPro" id="IPR006674">
    <property type="entry name" value="HD_domain"/>
</dbReference>
<protein>
    <submittedName>
        <fullName evidence="2">Phosphohydrolase</fullName>
    </submittedName>
</protein>
<name>A0A366K9E8_9BIFI</name>
<dbReference type="Gene3D" id="1.10.3210.10">
    <property type="entry name" value="Hypothetical protein af1432"/>
    <property type="match status" value="1"/>
</dbReference>